<dbReference type="SUPFAM" id="SSF52540">
    <property type="entry name" value="P-loop containing nucleoside triphosphate hydrolases"/>
    <property type="match status" value="1"/>
</dbReference>
<protein>
    <submittedName>
        <fullName evidence="4">Flagellar accessory protein FlaH</fullName>
    </submittedName>
</protein>
<keyword evidence="2" id="KW-0067">ATP-binding</keyword>
<gene>
    <name evidence="4" type="ORF">DRJ31_04710</name>
</gene>
<evidence type="ECO:0000256" key="1">
    <source>
        <dbReference type="ARBA" id="ARBA00022741"/>
    </source>
</evidence>
<comment type="caution">
    <text evidence="4">The sequence shown here is derived from an EMBL/GenBank/DDBJ whole genome shotgun (WGS) entry which is preliminary data.</text>
</comment>
<keyword evidence="4" id="KW-0282">Flagellum</keyword>
<evidence type="ECO:0000313" key="5">
    <source>
        <dbReference type="Proteomes" id="UP000278475"/>
    </source>
</evidence>
<dbReference type="GO" id="GO:0005524">
    <property type="term" value="F:ATP binding"/>
    <property type="evidence" value="ECO:0007669"/>
    <property type="project" value="UniProtKB-KW"/>
</dbReference>
<keyword evidence="1" id="KW-0547">Nucleotide-binding</keyword>
<feature type="domain" description="KaiC-like" evidence="3">
    <location>
        <begin position="22"/>
        <end position="244"/>
    </location>
</feature>
<dbReference type="NCBIfam" id="NF004723">
    <property type="entry name" value="PRK06067.1"/>
    <property type="match status" value="1"/>
</dbReference>
<reference evidence="4 5" key="1">
    <citation type="submission" date="2018-06" db="EMBL/GenBank/DDBJ databases">
        <title>Extensive metabolic versatility and redundancy in microbially diverse, dynamic hydrothermal sediments.</title>
        <authorList>
            <person name="Dombrowski N."/>
            <person name="Teske A."/>
            <person name="Baker B.J."/>
        </authorList>
    </citation>
    <scope>NUCLEOTIDE SEQUENCE [LARGE SCALE GENOMIC DNA]</scope>
    <source>
        <strain evidence="4">B66_G16</strain>
    </source>
</reference>
<dbReference type="Pfam" id="PF06745">
    <property type="entry name" value="ATPase"/>
    <property type="match status" value="1"/>
</dbReference>
<evidence type="ECO:0000259" key="3">
    <source>
        <dbReference type="Pfam" id="PF06745"/>
    </source>
</evidence>
<evidence type="ECO:0000256" key="2">
    <source>
        <dbReference type="ARBA" id="ARBA00022840"/>
    </source>
</evidence>
<evidence type="ECO:0000313" key="4">
    <source>
        <dbReference type="EMBL" id="RLE49518.1"/>
    </source>
</evidence>
<name>A0A497ESF7_9CREN</name>
<dbReference type="Gene3D" id="3.40.50.300">
    <property type="entry name" value="P-loop containing nucleotide triphosphate hydrolases"/>
    <property type="match status" value="1"/>
</dbReference>
<dbReference type="Proteomes" id="UP000278475">
    <property type="component" value="Unassembled WGS sequence"/>
</dbReference>
<dbReference type="EMBL" id="QMQV01000032">
    <property type="protein sequence ID" value="RLE49518.1"/>
    <property type="molecule type" value="Genomic_DNA"/>
</dbReference>
<accession>A0A497ESF7</accession>
<sequence>MTVSLEVRRNVRQSAKTITTLSTGNEELDLRLGGGIPFPSLILIEGDHGTGKSVLALQFAYGALKAGLKTYICSTETLVKGYLAQAKKLSYDLYDFFIKGKLKIIPIHMEGIAWAKELAKYLLTALSKYMVVTKSEYDVFVIDTFSVLAVYSDMSAILNFLTEVKTITGEGKLVIMTLHPKGVPEDASLRLKSMCDGYFKLSLRDVGGKSVKVMEVVKLRGAPSTLDATIVFDVEPAFGIKIIPIGLAKA</sequence>
<organism evidence="4 5">
    <name type="scientific">Thermoproteota archaeon</name>
    <dbReference type="NCBI Taxonomy" id="2056631"/>
    <lineage>
        <taxon>Archaea</taxon>
        <taxon>Thermoproteota</taxon>
    </lineage>
</organism>
<dbReference type="PANTHER" id="PTHR43637:SF3">
    <property type="entry name" value="FLAGELLA-RELATED PROTEIN H-RELATED"/>
    <property type="match status" value="1"/>
</dbReference>
<dbReference type="InterPro" id="IPR014774">
    <property type="entry name" value="KaiC-like_dom"/>
</dbReference>
<keyword evidence="4" id="KW-0966">Cell projection</keyword>
<proteinExistence type="predicted"/>
<dbReference type="PANTHER" id="PTHR43637">
    <property type="entry name" value="UPF0273 PROTEIN TM_0370"/>
    <property type="match status" value="1"/>
</dbReference>
<dbReference type="InterPro" id="IPR027417">
    <property type="entry name" value="P-loop_NTPase"/>
</dbReference>
<dbReference type="AlphaFoldDB" id="A0A497ESF7"/>
<keyword evidence="4" id="KW-0969">Cilium</keyword>